<keyword evidence="2" id="KW-0597">Phosphoprotein</keyword>
<feature type="domain" description="Rab-GAP TBC" evidence="5">
    <location>
        <begin position="204"/>
        <end position="415"/>
    </location>
</feature>
<dbReference type="FunFam" id="1.10.8.270:FF:000004">
    <property type="entry name" value="TBC1 domain family, member 22B"/>
    <property type="match status" value="1"/>
</dbReference>
<dbReference type="FunFam" id="1.10.472.80:FF:000001">
    <property type="entry name" value="TBC1 domain family member 22B"/>
    <property type="match status" value="1"/>
</dbReference>
<dbReference type="PANTHER" id="PTHR22957">
    <property type="entry name" value="TBC1 DOMAIN FAMILY MEMBER GTPASE-ACTIVATING PROTEIN"/>
    <property type="match status" value="1"/>
</dbReference>
<dbReference type="Gene3D" id="1.10.472.80">
    <property type="entry name" value="Ypt/Rab-GAP domain of gyp1p, domain 3"/>
    <property type="match status" value="1"/>
</dbReference>
<dbReference type="SUPFAM" id="SSF47923">
    <property type="entry name" value="Ypt/Rab-GAP domain of gyp1p"/>
    <property type="match status" value="2"/>
</dbReference>
<dbReference type="FunFam" id="1.10.10.750:FF:000009">
    <property type="entry name" value="TBC1 domain family member 22A"/>
    <property type="match status" value="1"/>
</dbReference>
<dbReference type="Gene3D" id="1.10.10.750">
    <property type="entry name" value="Ypt/Rab-GAP domain of gyp1p, domain 1"/>
    <property type="match status" value="1"/>
</dbReference>
<evidence type="ECO:0000313" key="6">
    <source>
        <dbReference type="Ensembl" id="ENSONIP00000039166.1"/>
    </source>
</evidence>
<feature type="compositionally biased region" description="Low complexity" evidence="4">
    <location>
        <begin position="75"/>
        <end position="86"/>
    </location>
</feature>
<dbReference type="PANTHER" id="PTHR22957:SF462">
    <property type="entry name" value="TBC1 DOMAIN FAMILY MEMBER 22B"/>
    <property type="match status" value="1"/>
</dbReference>
<sequence length="486" mass="56780">MATDNRINFWRRNAKVPGRYPKDTKPKFNNIKTKKASSFHEFARSTNDAWDIDDEEDEEFLGTFNPAVSIPPGLHTTSSTQNQQHQAGDTESAVSHRTAPPRTDSPNLQDVQEEDTECKQVNGKVVKSSSDAHLNTSSVRSTLQKQQSLPVRPIIPLVARISDQNASGAPPMTVREKSRLDKFRQLLASSSTDLEELRKHSWSGIPREVRPITWRLLSGYLPANKERRELVLKRKREEYFRFIEQYYHSRTDEHYKDTYRQIHIDIPRTNPLIPLFQQPAVQEVFERILFIWAIRHPASGYVQGINDLVTPFFVVFLHQSHSVLFRNIEADSFWCMSKLLDGIQDNYTFAQPGIQNKVKALEELVSRIDEDIHNHFKRYEVEYLQFAFRWMNNLLMRELPLRCTIRLWDTYQAEAEGFSHFHLYVCAAFLIKWRKEILSMVDFQGLLMLLQNLPTIHWGNEEVGLLLAEAYRLKYMFADAPSHYKR</sequence>
<keyword evidence="7" id="KW-1185">Reference proteome</keyword>
<dbReference type="GO" id="GO:0071889">
    <property type="term" value="F:14-3-3 protein binding"/>
    <property type="evidence" value="ECO:0007669"/>
    <property type="project" value="UniProtKB-ARBA"/>
</dbReference>
<dbReference type="AlphaFoldDB" id="A0A669BXI9"/>
<keyword evidence="1" id="KW-0343">GTPase activation</keyword>
<dbReference type="PROSITE" id="PS50086">
    <property type="entry name" value="TBC_RABGAP"/>
    <property type="match status" value="1"/>
</dbReference>
<reference evidence="7" key="1">
    <citation type="submission" date="2012-01" db="EMBL/GenBank/DDBJ databases">
        <title>The Genome Sequence of Oreochromis niloticus (Nile Tilapia).</title>
        <authorList>
            <consortium name="Broad Institute Genome Assembly Team"/>
            <consortium name="Broad Institute Sequencing Platform"/>
            <person name="Di Palma F."/>
            <person name="Johnson J."/>
            <person name="Lander E.S."/>
            <person name="Lindblad-Toh K."/>
        </authorList>
    </citation>
    <scope>NUCLEOTIDE SEQUENCE [LARGE SCALE GENOMIC DNA]</scope>
</reference>
<dbReference type="GeneTree" id="ENSGT00940000157472"/>
<organism evidence="6 7">
    <name type="scientific">Oreochromis niloticus</name>
    <name type="common">Nile tilapia</name>
    <name type="synonym">Tilapia nilotica</name>
    <dbReference type="NCBI Taxonomy" id="8128"/>
    <lineage>
        <taxon>Eukaryota</taxon>
        <taxon>Metazoa</taxon>
        <taxon>Chordata</taxon>
        <taxon>Craniata</taxon>
        <taxon>Vertebrata</taxon>
        <taxon>Euteleostomi</taxon>
        <taxon>Actinopterygii</taxon>
        <taxon>Neopterygii</taxon>
        <taxon>Teleostei</taxon>
        <taxon>Neoteleostei</taxon>
        <taxon>Acanthomorphata</taxon>
        <taxon>Ovalentaria</taxon>
        <taxon>Cichlomorphae</taxon>
        <taxon>Cichliformes</taxon>
        <taxon>Cichlidae</taxon>
        <taxon>African cichlids</taxon>
        <taxon>Pseudocrenilabrinae</taxon>
        <taxon>Oreochromini</taxon>
        <taxon>Oreochromis</taxon>
    </lineage>
</organism>
<dbReference type="Pfam" id="PF00566">
    <property type="entry name" value="RabGAP-TBC"/>
    <property type="match status" value="1"/>
</dbReference>
<dbReference type="GO" id="GO:0005096">
    <property type="term" value="F:GTPase activator activity"/>
    <property type="evidence" value="ECO:0007669"/>
    <property type="project" value="UniProtKB-KW"/>
</dbReference>
<protein>
    <submittedName>
        <fullName evidence="6">TBC1 domain family member 22B</fullName>
    </submittedName>
</protein>
<evidence type="ECO:0000256" key="1">
    <source>
        <dbReference type="ARBA" id="ARBA00022468"/>
    </source>
</evidence>
<dbReference type="InterPro" id="IPR035969">
    <property type="entry name" value="Rab-GAP_TBC_sf"/>
</dbReference>
<evidence type="ECO:0000256" key="3">
    <source>
        <dbReference type="ARBA" id="ARBA00043879"/>
    </source>
</evidence>
<dbReference type="SMART" id="SM00164">
    <property type="entry name" value="TBC"/>
    <property type="match status" value="1"/>
</dbReference>
<feature type="compositionally biased region" description="Polar residues" evidence="4">
    <location>
        <begin position="127"/>
        <end position="146"/>
    </location>
</feature>
<evidence type="ECO:0000256" key="4">
    <source>
        <dbReference type="SAM" id="MobiDB-lite"/>
    </source>
</evidence>
<comment type="function">
    <text evidence="3">May act as a GTPase-activating protein for Rab family protein(s).</text>
</comment>
<dbReference type="Gene3D" id="1.10.8.270">
    <property type="entry name" value="putative rabgap domain of human tbc1 domain family member 14 like domains"/>
    <property type="match status" value="1"/>
</dbReference>
<evidence type="ECO:0000259" key="5">
    <source>
        <dbReference type="PROSITE" id="PS50086"/>
    </source>
</evidence>
<proteinExistence type="predicted"/>
<dbReference type="Ensembl" id="ENSONIT00000068187.1">
    <property type="protein sequence ID" value="ENSONIP00000039166.1"/>
    <property type="gene ID" value="ENSONIG00000000505.2"/>
</dbReference>
<accession>A0A669BXI9</accession>
<evidence type="ECO:0000313" key="7">
    <source>
        <dbReference type="Proteomes" id="UP000005207"/>
    </source>
</evidence>
<reference evidence="6" key="2">
    <citation type="submission" date="2025-08" db="UniProtKB">
        <authorList>
            <consortium name="Ensembl"/>
        </authorList>
    </citation>
    <scope>IDENTIFICATION</scope>
</reference>
<evidence type="ECO:0000256" key="2">
    <source>
        <dbReference type="ARBA" id="ARBA00022553"/>
    </source>
</evidence>
<feature type="region of interest" description="Disordered" evidence="4">
    <location>
        <begin position="65"/>
        <end position="146"/>
    </location>
</feature>
<gene>
    <name evidence="6" type="primary">TBC1D22B</name>
    <name evidence="6" type="synonym">tbc1d22b</name>
</gene>
<dbReference type="Proteomes" id="UP000005207">
    <property type="component" value="Linkage group LG20"/>
</dbReference>
<dbReference type="InterPro" id="IPR000195">
    <property type="entry name" value="Rab-GAP-TBC_dom"/>
</dbReference>
<name>A0A669BXI9_ORENI</name>
<reference evidence="6" key="3">
    <citation type="submission" date="2025-09" db="UniProtKB">
        <authorList>
            <consortium name="Ensembl"/>
        </authorList>
    </citation>
    <scope>IDENTIFICATION</scope>
</reference>